<dbReference type="SMART" id="SM00354">
    <property type="entry name" value="HTH_LACI"/>
    <property type="match status" value="1"/>
</dbReference>
<dbReference type="InterPro" id="IPR046335">
    <property type="entry name" value="LacI/GalR-like_sensor"/>
</dbReference>
<keyword evidence="2" id="KW-0238">DNA-binding</keyword>
<evidence type="ECO:0000259" key="4">
    <source>
        <dbReference type="PROSITE" id="PS50932"/>
    </source>
</evidence>
<keyword evidence="3" id="KW-0804">Transcription</keyword>
<dbReference type="PROSITE" id="PS50932">
    <property type="entry name" value="HTH_LACI_2"/>
    <property type="match status" value="1"/>
</dbReference>
<accession>A0A494XCZ2</accession>
<comment type="caution">
    <text evidence="5">The sequence shown here is derived from an EMBL/GenBank/DDBJ whole genome shotgun (WGS) entry which is preliminary data.</text>
</comment>
<dbReference type="CDD" id="cd06267">
    <property type="entry name" value="PBP1_LacI_sugar_binding-like"/>
    <property type="match status" value="1"/>
</dbReference>
<keyword evidence="1" id="KW-0805">Transcription regulation</keyword>
<proteinExistence type="predicted"/>
<dbReference type="Pfam" id="PF00356">
    <property type="entry name" value="LacI"/>
    <property type="match status" value="1"/>
</dbReference>
<dbReference type="GO" id="GO:0003700">
    <property type="term" value="F:DNA-binding transcription factor activity"/>
    <property type="evidence" value="ECO:0007669"/>
    <property type="project" value="TreeGrafter"/>
</dbReference>
<dbReference type="PROSITE" id="PS00356">
    <property type="entry name" value="HTH_LACI_1"/>
    <property type="match status" value="1"/>
</dbReference>
<gene>
    <name evidence="5" type="ORF">D7S86_22595</name>
</gene>
<dbReference type="OrthoDB" id="269117at2"/>
<dbReference type="RefSeq" id="WP_121089587.1">
    <property type="nucleotide sequence ID" value="NZ_RBZU01000012.1"/>
</dbReference>
<feature type="domain" description="HTH lacI-type" evidence="4">
    <location>
        <begin position="3"/>
        <end position="57"/>
    </location>
</feature>
<evidence type="ECO:0000256" key="3">
    <source>
        <dbReference type="ARBA" id="ARBA00023163"/>
    </source>
</evidence>
<dbReference type="CDD" id="cd01392">
    <property type="entry name" value="HTH_LacI"/>
    <property type="match status" value="1"/>
</dbReference>
<dbReference type="InterPro" id="IPR028082">
    <property type="entry name" value="Peripla_BP_I"/>
</dbReference>
<dbReference type="Gene3D" id="1.10.260.40">
    <property type="entry name" value="lambda repressor-like DNA-binding domains"/>
    <property type="match status" value="1"/>
</dbReference>
<organism evidence="5 6">
    <name type="scientific">Pararobbsia silviterrae</name>
    <dbReference type="NCBI Taxonomy" id="1792498"/>
    <lineage>
        <taxon>Bacteria</taxon>
        <taxon>Pseudomonadati</taxon>
        <taxon>Pseudomonadota</taxon>
        <taxon>Betaproteobacteria</taxon>
        <taxon>Burkholderiales</taxon>
        <taxon>Burkholderiaceae</taxon>
        <taxon>Pararobbsia</taxon>
    </lineage>
</organism>
<dbReference type="Gene3D" id="3.40.50.2300">
    <property type="match status" value="2"/>
</dbReference>
<evidence type="ECO:0000313" key="6">
    <source>
        <dbReference type="Proteomes" id="UP000270342"/>
    </source>
</evidence>
<dbReference type="PANTHER" id="PTHR30146">
    <property type="entry name" value="LACI-RELATED TRANSCRIPTIONAL REPRESSOR"/>
    <property type="match status" value="1"/>
</dbReference>
<dbReference type="PANTHER" id="PTHR30146:SF109">
    <property type="entry name" value="HTH-TYPE TRANSCRIPTIONAL REGULATOR GALS"/>
    <property type="match status" value="1"/>
</dbReference>
<dbReference type="SUPFAM" id="SSF53822">
    <property type="entry name" value="Periplasmic binding protein-like I"/>
    <property type="match status" value="1"/>
</dbReference>
<evidence type="ECO:0000256" key="1">
    <source>
        <dbReference type="ARBA" id="ARBA00023015"/>
    </source>
</evidence>
<dbReference type="GO" id="GO:0000976">
    <property type="term" value="F:transcription cis-regulatory region binding"/>
    <property type="evidence" value="ECO:0007669"/>
    <property type="project" value="TreeGrafter"/>
</dbReference>
<dbReference type="InterPro" id="IPR010982">
    <property type="entry name" value="Lambda_DNA-bd_dom_sf"/>
</dbReference>
<dbReference type="EMBL" id="RBZU01000012">
    <property type="protein sequence ID" value="RKP47752.1"/>
    <property type="molecule type" value="Genomic_DNA"/>
</dbReference>
<dbReference type="InterPro" id="IPR000843">
    <property type="entry name" value="HTH_LacI"/>
</dbReference>
<protein>
    <submittedName>
        <fullName evidence="5">LacI family transcriptional regulator</fullName>
    </submittedName>
</protein>
<keyword evidence="6" id="KW-1185">Reference proteome</keyword>
<dbReference type="AlphaFoldDB" id="A0A494XCZ2"/>
<evidence type="ECO:0000256" key="2">
    <source>
        <dbReference type="ARBA" id="ARBA00023125"/>
    </source>
</evidence>
<dbReference type="Pfam" id="PF13377">
    <property type="entry name" value="Peripla_BP_3"/>
    <property type="match status" value="1"/>
</dbReference>
<reference evidence="5 6" key="1">
    <citation type="submission" date="2018-10" db="EMBL/GenBank/DDBJ databases">
        <title>Robbsia sp. DHC34, isolated from soil.</title>
        <authorList>
            <person name="Gao Z.-H."/>
            <person name="Qiu L.-H."/>
        </authorList>
    </citation>
    <scope>NUCLEOTIDE SEQUENCE [LARGE SCALE GENOMIC DNA]</scope>
    <source>
        <strain evidence="5 6">DHC34</strain>
    </source>
</reference>
<dbReference type="SUPFAM" id="SSF47413">
    <property type="entry name" value="lambda repressor-like DNA-binding domains"/>
    <property type="match status" value="1"/>
</dbReference>
<evidence type="ECO:0000313" key="5">
    <source>
        <dbReference type="EMBL" id="RKP47752.1"/>
    </source>
</evidence>
<sequence length="338" mass="36745">MGTTVRDIARVARVSIGTVSRALKNQPGLSDATRRRVLLVAQQLGYDHSNLRRTRVRRMTLVGPRDYAHFASVEFIEQLRAGVERAGRGMGVTSTVLAFDPTEDLIDQLRRHTPDALAVVGLVDHAHLQKLASLKRPMVLIDQWAPEFRCVNVDNERGAQLAMQHLFERGLRRVAFIGASPAHYGTAQRALGFRRAYFEAGLPLDPALEVTIPAGVDAREGAAYAMETLLALDTPPDAVFAFNDVAALSALDVCIQRGLRVPDDVAFVGFDNDPVAHDASLTTVVVDVERLADAAVEVLLSHDFEPRNVLEPVEFIVRASTTGETLADEPLGAGVSDA</sequence>
<name>A0A494XCZ2_9BURK</name>
<dbReference type="Proteomes" id="UP000270342">
    <property type="component" value="Unassembled WGS sequence"/>
</dbReference>